<sequence>MATQMMTTGLTGTDRVVAWTMIAGLALALVQYAQGLALPTHFV</sequence>
<protein>
    <submittedName>
        <fullName evidence="1">Uncharacterized protein</fullName>
    </submittedName>
</protein>
<organism evidence="1 2">
    <name type="scientific">Methylobacterium longum</name>
    <dbReference type="NCBI Taxonomy" id="767694"/>
    <lineage>
        <taxon>Bacteria</taxon>
        <taxon>Pseudomonadati</taxon>
        <taxon>Pseudomonadota</taxon>
        <taxon>Alphaproteobacteria</taxon>
        <taxon>Hyphomicrobiales</taxon>
        <taxon>Methylobacteriaceae</taxon>
        <taxon>Methylobacterium</taxon>
    </lineage>
</organism>
<accession>A0ABT8AST6</accession>
<reference evidence="2" key="1">
    <citation type="journal article" date="2019" name="Int. J. Syst. Evol. Microbiol.">
        <title>The Global Catalogue of Microorganisms (GCM) 10K type strain sequencing project: providing services to taxonomists for standard genome sequencing and annotation.</title>
        <authorList>
            <consortium name="The Broad Institute Genomics Platform"/>
            <consortium name="The Broad Institute Genome Sequencing Center for Infectious Disease"/>
            <person name="Wu L."/>
            <person name="Ma J."/>
        </authorList>
    </citation>
    <scope>NUCLEOTIDE SEQUENCE [LARGE SCALE GENOMIC DNA]</scope>
    <source>
        <strain evidence="2">CECT 7806</strain>
    </source>
</reference>
<dbReference type="EMBL" id="JAUFPT010000062">
    <property type="protein sequence ID" value="MDN3572916.1"/>
    <property type="molecule type" value="Genomic_DNA"/>
</dbReference>
<keyword evidence="2" id="KW-1185">Reference proteome</keyword>
<gene>
    <name evidence="1" type="ORF">QWZ18_20090</name>
</gene>
<dbReference type="RefSeq" id="WP_279603105.1">
    <property type="nucleotide sequence ID" value="NZ_BPQS01000004.1"/>
</dbReference>
<dbReference type="Proteomes" id="UP001244297">
    <property type="component" value="Unassembled WGS sequence"/>
</dbReference>
<evidence type="ECO:0000313" key="1">
    <source>
        <dbReference type="EMBL" id="MDN3572916.1"/>
    </source>
</evidence>
<evidence type="ECO:0000313" key="2">
    <source>
        <dbReference type="Proteomes" id="UP001244297"/>
    </source>
</evidence>
<proteinExistence type="predicted"/>
<comment type="caution">
    <text evidence="1">The sequence shown here is derived from an EMBL/GenBank/DDBJ whole genome shotgun (WGS) entry which is preliminary data.</text>
</comment>
<name>A0ABT8AST6_9HYPH</name>